<dbReference type="GO" id="GO:0005576">
    <property type="term" value="C:extracellular region"/>
    <property type="evidence" value="ECO:0007669"/>
    <property type="project" value="UniProtKB-SubCell"/>
</dbReference>
<evidence type="ECO:0000256" key="10">
    <source>
        <dbReference type="ARBA" id="ARBA00022825"/>
    </source>
</evidence>
<proteinExistence type="predicted"/>
<evidence type="ECO:0000256" key="1">
    <source>
        <dbReference type="ARBA" id="ARBA00001910"/>
    </source>
</evidence>
<comment type="cofactor">
    <cofactor evidence="15">
        <name>Ca(2+)</name>
        <dbReference type="ChEBI" id="CHEBI:29108"/>
    </cofactor>
    <text evidence="15">Binds 1 Ca(2+) ion per subunit.</text>
</comment>
<dbReference type="Pfam" id="PF00082">
    <property type="entry name" value="Peptidase_S8"/>
    <property type="match status" value="1"/>
</dbReference>
<keyword evidence="7 15" id="KW-0479">Metal-binding</keyword>
<comment type="catalytic activity">
    <reaction evidence="1">
        <text>Release of an N-terminal tripeptide from a polypeptide.</text>
        <dbReference type="EC" id="3.4.14.10"/>
    </reaction>
</comment>
<organism>
    <name type="scientific">Serpula lacrymans var. lacrymans (strain S7.9)</name>
    <name type="common">Dry rot fungus</name>
    <dbReference type="NCBI Taxonomy" id="578457"/>
    <lineage>
        <taxon>Eukaryota</taxon>
        <taxon>Fungi</taxon>
        <taxon>Dikarya</taxon>
        <taxon>Basidiomycota</taxon>
        <taxon>Agaricomycotina</taxon>
        <taxon>Agaricomycetes</taxon>
        <taxon>Agaricomycetidae</taxon>
        <taxon>Boletales</taxon>
        <taxon>Coniophorineae</taxon>
        <taxon>Serpulaceae</taxon>
        <taxon>Serpula</taxon>
    </lineage>
</organism>
<keyword evidence="6 15" id="KW-0645">Protease</keyword>
<feature type="chain" id="PRO_5003376334" description="tripeptidyl-peptidase II" evidence="16">
    <location>
        <begin position="22"/>
        <end position="639"/>
    </location>
</feature>
<keyword evidence="10 15" id="KW-0720">Serine protease</keyword>
<dbReference type="SMART" id="SM00944">
    <property type="entry name" value="Pro-kuma_activ"/>
    <property type="match status" value="1"/>
</dbReference>
<evidence type="ECO:0000256" key="5">
    <source>
        <dbReference type="ARBA" id="ARBA00022525"/>
    </source>
</evidence>
<evidence type="ECO:0000256" key="15">
    <source>
        <dbReference type="PROSITE-ProRule" id="PRU01032"/>
    </source>
</evidence>
<dbReference type="InterPro" id="IPR050819">
    <property type="entry name" value="Tripeptidyl-peptidase_I"/>
</dbReference>
<sequence>MRPLLLPLVSLALAVLPVTFGDPVPLPYVLHEKRSSAPYGWSRARKLSSTAIIPLRFAIAQSNIDKMDEYLYDVSVPMSPNYGNHWTAAEVAAKFAPSHDSIDTIHSWLMHSGIQPERIKLTQSKGWIKVDATVEEAESLLQADFRVYTHETGKEHVACESYRLPAHIAPHVDFVIPTVNFDANLAKPSDTTSDPTLYELPDDGNGPKIVGTVDPIVGLAGELKDCDKKITPACLRALYDIHYEPVSTSKNSYGIMEYTPETYVQSDMDLFAKTYISGVDHFTPNVVSIERNVNQTQHKGFPHVEANLDLQYGMTLVTSKQKVTIYQLETGASINDFFDAVDGFFCTSKGADPDILARDATYPDPGPSEYRKLRNCGTVKPANVISTSYGLSEAHISLRTAARQCAEYGKLGLMGVTVLYSSGDNGVAGVGKACLLATGSPTSSGKVFNPTFPSTCPYITSVGATQIDHDSSVFEPESACERVIYSSGGFSNYFAMPEYQKDAVQRYLKNYPPSYPASIWNSTGKSRAFPDLSANGANYVVAIDGKFNLVYGTSASSPVIGAILTMINDARLAVGKKPIGFINPAIYSSAFSGAFNDITKGSNPGCGTLGFNSTPGWDPVTGLGTPNFPKLLKHWLEIA</sequence>
<evidence type="ECO:0000256" key="16">
    <source>
        <dbReference type="SAM" id="SignalP"/>
    </source>
</evidence>
<dbReference type="CDD" id="cd04056">
    <property type="entry name" value="Peptidases_S53"/>
    <property type="match status" value="1"/>
</dbReference>
<evidence type="ECO:0000256" key="3">
    <source>
        <dbReference type="ARBA" id="ARBA00004239"/>
    </source>
</evidence>
<feature type="binding site" evidence="15">
    <location>
        <position position="597"/>
    </location>
    <ligand>
        <name>Ca(2+)</name>
        <dbReference type="ChEBI" id="CHEBI:29108"/>
    </ligand>
</feature>
<feature type="binding site" evidence="15">
    <location>
        <position position="618"/>
    </location>
    <ligand>
        <name>Ca(2+)</name>
        <dbReference type="ChEBI" id="CHEBI:29108"/>
    </ligand>
</feature>
<accession>F8NRY5</accession>
<keyword evidence="11 15" id="KW-0106">Calcium</keyword>
<dbReference type="GO" id="GO:0004252">
    <property type="term" value="F:serine-type endopeptidase activity"/>
    <property type="evidence" value="ECO:0007669"/>
    <property type="project" value="UniProtKB-UniRule"/>
</dbReference>
<dbReference type="PANTHER" id="PTHR14218:SF19">
    <property type="entry name" value="SERINE PROTEASE AORO, PUTATIVE (AFU_ORTHOLOGUE AFUA_6G10250)-RELATED"/>
    <property type="match status" value="1"/>
</dbReference>
<dbReference type="InterPro" id="IPR015366">
    <property type="entry name" value="S53_propep"/>
</dbReference>
<keyword evidence="12" id="KW-0843">Virulence</keyword>
<feature type="active site" description="Charge relay system" evidence="15">
    <location>
        <position position="309"/>
    </location>
</feature>
<dbReference type="AlphaFoldDB" id="F8NRY5"/>
<evidence type="ECO:0000256" key="13">
    <source>
        <dbReference type="ARBA" id="ARBA00023145"/>
    </source>
</evidence>
<dbReference type="SUPFAM" id="SSF54897">
    <property type="entry name" value="Protease propeptides/inhibitors"/>
    <property type="match status" value="1"/>
</dbReference>
<dbReference type="Gene3D" id="3.40.50.200">
    <property type="entry name" value="Peptidase S8/S53 domain"/>
    <property type="match status" value="1"/>
</dbReference>
<keyword evidence="14" id="KW-0325">Glycoprotein</keyword>
<feature type="active site" description="Charge relay system" evidence="15">
    <location>
        <position position="554"/>
    </location>
</feature>
<feature type="signal peptide" evidence="16">
    <location>
        <begin position="1"/>
        <end position="21"/>
    </location>
</feature>
<dbReference type="GO" id="GO:0046872">
    <property type="term" value="F:metal ion binding"/>
    <property type="evidence" value="ECO:0007669"/>
    <property type="project" value="UniProtKB-UniRule"/>
</dbReference>
<feature type="binding site" evidence="15">
    <location>
        <position position="616"/>
    </location>
    <ligand>
        <name>Ca(2+)</name>
        <dbReference type="ChEBI" id="CHEBI:29108"/>
    </ligand>
</feature>
<dbReference type="InterPro" id="IPR030400">
    <property type="entry name" value="Sedolisin_dom"/>
</dbReference>
<dbReference type="PROSITE" id="PS51695">
    <property type="entry name" value="SEDOLISIN"/>
    <property type="match status" value="1"/>
</dbReference>
<dbReference type="InterPro" id="IPR036852">
    <property type="entry name" value="Peptidase_S8/S53_dom_sf"/>
</dbReference>
<keyword evidence="13" id="KW-0865">Zymogen</keyword>
<reference evidence="18" key="1">
    <citation type="submission" date="2011-04" db="EMBL/GenBank/DDBJ databases">
        <title>Evolution of plant cell wall degrading machinery underlies the functional diversity of forest fungi.</title>
        <authorList>
            <consortium name="US DOE Joint Genome Institute (JGI-PGF)"/>
            <person name="Eastwood D.C."/>
            <person name="Floudas D."/>
            <person name="Binder M."/>
            <person name="Majcherczyk A."/>
            <person name="Schneider P."/>
            <person name="Aerts A."/>
            <person name="Asiegbu F.O."/>
            <person name="Baker S.E."/>
            <person name="Barry K."/>
            <person name="Bendiksby M."/>
            <person name="Blumentritt M."/>
            <person name="Coutinho P.M."/>
            <person name="Cullen D."/>
            <person name="Cullen D."/>
            <person name="Gathman A."/>
            <person name="Goodell B."/>
            <person name="Henrissat B."/>
            <person name="Ihrmark K."/>
            <person name="Kauserud H."/>
            <person name="Kohler A."/>
            <person name="LaButti K."/>
            <person name="Lapidus A."/>
            <person name="Lavin J.L."/>
            <person name="Lee Y.-H."/>
            <person name="Lindquist E."/>
            <person name="Lilly W."/>
            <person name="Lucas S."/>
            <person name="Morin E."/>
            <person name="Murat C."/>
            <person name="Oguiza J.A."/>
            <person name="Park J."/>
            <person name="Pisabarro A.G."/>
            <person name="Riley R."/>
            <person name="Rosling A."/>
            <person name="Salamov A."/>
            <person name="Schmidt O."/>
            <person name="Schmutz J."/>
            <person name="Skrede I."/>
            <person name="Stenlid J."/>
            <person name="Wiebenga A."/>
            <person name="Xie X."/>
            <person name="Kues U."/>
            <person name="Hibbett D.S."/>
            <person name="Hoffmeister D."/>
            <person name="Hogberg N."/>
            <person name="Martin F."/>
            <person name="Grigoriev I.V."/>
            <person name="Watkinson S.C."/>
        </authorList>
    </citation>
    <scope>NUCLEOTIDE SEQUENCE</scope>
    <source>
        <strain evidence="18">S7.9</strain>
    </source>
</reference>
<evidence type="ECO:0000256" key="11">
    <source>
        <dbReference type="ARBA" id="ARBA00022837"/>
    </source>
</evidence>
<comment type="subcellular location">
    <subcellularLocation>
        <location evidence="3">Secreted</location>
        <location evidence="3">Extracellular space</location>
    </subcellularLocation>
</comment>
<gene>
    <name evidence="18" type="ORF">SERLADRAFT_436158</name>
</gene>
<feature type="domain" description="Peptidase S53" evidence="17">
    <location>
        <begin position="229"/>
        <end position="638"/>
    </location>
</feature>
<feature type="active site" description="Charge relay system" evidence="15">
    <location>
        <position position="305"/>
    </location>
</feature>
<keyword evidence="9 15" id="KW-0378">Hydrolase</keyword>
<evidence type="ECO:0000259" key="17">
    <source>
        <dbReference type="PROSITE" id="PS51695"/>
    </source>
</evidence>
<feature type="binding site" evidence="15">
    <location>
        <position position="598"/>
    </location>
    <ligand>
        <name>Ca(2+)</name>
        <dbReference type="ChEBI" id="CHEBI:29108"/>
    </ligand>
</feature>
<protein>
    <recommendedName>
        <fullName evidence="4">tripeptidyl-peptidase II</fullName>
        <ecNumber evidence="4">3.4.14.10</ecNumber>
    </recommendedName>
</protein>
<dbReference type="Proteomes" id="UP000008064">
    <property type="component" value="Unassembled WGS sequence"/>
</dbReference>
<name>F8NRY5_SERL9</name>
<dbReference type="FunFam" id="3.40.50.200:FF:000015">
    <property type="entry name" value="Tripeptidyl peptidase A"/>
    <property type="match status" value="1"/>
</dbReference>
<keyword evidence="8 16" id="KW-0732">Signal</keyword>
<evidence type="ECO:0000256" key="12">
    <source>
        <dbReference type="ARBA" id="ARBA00023026"/>
    </source>
</evidence>
<dbReference type="OrthoDB" id="409122at2759"/>
<dbReference type="HOGENOM" id="CLU_013783_4_0_1"/>
<evidence type="ECO:0000313" key="18">
    <source>
        <dbReference type="EMBL" id="EGO26347.1"/>
    </source>
</evidence>
<keyword evidence="5" id="KW-0964">Secreted</keyword>
<evidence type="ECO:0000256" key="14">
    <source>
        <dbReference type="ARBA" id="ARBA00023180"/>
    </source>
</evidence>
<dbReference type="KEGG" id="sla:SERLADRAFT_436158"/>
<evidence type="ECO:0000256" key="9">
    <source>
        <dbReference type="ARBA" id="ARBA00022801"/>
    </source>
</evidence>
<evidence type="ECO:0000256" key="4">
    <source>
        <dbReference type="ARBA" id="ARBA00012462"/>
    </source>
</evidence>
<evidence type="ECO:0000256" key="7">
    <source>
        <dbReference type="ARBA" id="ARBA00022723"/>
    </source>
</evidence>
<dbReference type="CDD" id="cd11377">
    <property type="entry name" value="Pro-peptidase_S53"/>
    <property type="match status" value="1"/>
</dbReference>
<dbReference type="EC" id="3.4.14.10" evidence="4"/>
<dbReference type="MEROPS" id="S53.007"/>
<dbReference type="PANTHER" id="PTHR14218">
    <property type="entry name" value="PROTEASE S8 TRIPEPTIDYL PEPTIDASE I CLN2"/>
    <property type="match status" value="1"/>
</dbReference>
<dbReference type="Pfam" id="PF09286">
    <property type="entry name" value="Pro-kuma_activ"/>
    <property type="match status" value="1"/>
</dbReference>
<evidence type="ECO:0000256" key="6">
    <source>
        <dbReference type="ARBA" id="ARBA00022670"/>
    </source>
</evidence>
<evidence type="ECO:0000256" key="2">
    <source>
        <dbReference type="ARBA" id="ARBA00002451"/>
    </source>
</evidence>
<dbReference type="SUPFAM" id="SSF52743">
    <property type="entry name" value="Subtilisin-like"/>
    <property type="match status" value="1"/>
</dbReference>
<evidence type="ECO:0000256" key="8">
    <source>
        <dbReference type="ARBA" id="ARBA00022729"/>
    </source>
</evidence>
<comment type="function">
    <text evidence="2">Secreted tripeptidyl-peptidase which degrades proteins at acidic pHs and is involved in virulence.</text>
</comment>
<dbReference type="GO" id="GO:0008240">
    <property type="term" value="F:tripeptidyl-peptidase activity"/>
    <property type="evidence" value="ECO:0007669"/>
    <property type="project" value="UniProtKB-EC"/>
</dbReference>
<dbReference type="InterPro" id="IPR000209">
    <property type="entry name" value="Peptidase_S8/S53_dom"/>
</dbReference>
<dbReference type="EMBL" id="GL945432">
    <property type="protein sequence ID" value="EGO26347.1"/>
    <property type="molecule type" value="Genomic_DNA"/>
</dbReference>
<dbReference type="RefSeq" id="XP_007316520.1">
    <property type="nucleotide sequence ID" value="XM_007316458.1"/>
</dbReference>
<dbReference type="GeneID" id="18814646"/>
<dbReference type="GO" id="GO:0006508">
    <property type="term" value="P:proteolysis"/>
    <property type="evidence" value="ECO:0007669"/>
    <property type="project" value="UniProtKB-KW"/>
</dbReference>